<dbReference type="EMBL" id="JBHUKR010000028">
    <property type="protein sequence ID" value="MFD2422413.1"/>
    <property type="molecule type" value="Genomic_DNA"/>
</dbReference>
<gene>
    <name evidence="2" type="ORF">ACFSXZ_39430</name>
</gene>
<evidence type="ECO:0000313" key="3">
    <source>
        <dbReference type="Proteomes" id="UP001597417"/>
    </source>
</evidence>
<comment type="caution">
    <text evidence="2">The sequence shown here is derived from an EMBL/GenBank/DDBJ whole genome shotgun (WGS) entry which is preliminary data.</text>
</comment>
<dbReference type="Proteomes" id="UP001597417">
    <property type="component" value="Unassembled WGS sequence"/>
</dbReference>
<reference evidence="3" key="1">
    <citation type="journal article" date="2019" name="Int. J. Syst. Evol. Microbiol.">
        <title>The Global Catalogue of Microorganisms (GCM) 10K type strain sequencing project: providing services to taxonomists for standard genome sequencing and annotation.</title>
        <authorList>
            <consortium name="The Broad Institute Genomics Platform"/>
            <consortium name="The Broad Institute Genome Sequencing Center for Infectious Disease"/>
            <person name="Wu L."/>
            <person name="Ma J."/>
        </authorList>
    </citation>
    <scope>NUCLEOTIDE SEQUENCE [LARGE SCALE GENOMIC DNA]</scope>
    <source>
        <strain evidence="3">CGMCC 4.7645</strain>
    </source>
</reference>
<keyword evidence="1" id="KW-0732">Signal</keyword>
<evidence type="ECO:0000313" key="2">
    <source>
        <dbReference type="EMBL" id="MFD2422413.1"/>
    </source>
</evidence>
<dbReference type="RefSeq" id="WP_378271484.1">
    <property type="nucleotide sequence ID" value="NZ_JBHUKR010000028.1"/>
</dbReference>
<evidence type="ECO:0000256" key="1">
    <source>
        <dbReference type="SAM" id="SignalP"/>
    </source>
</evidence>
<organism evidence="2 3">
    <name type="scientific">Amycolatopsis pigmentata</name>
    <dbReference type="NCBI Taxonomy" id="450801"/>
    <lineage>
        <taxon>Bacteria</taxon>
        <taxon>Bacillati</taxon>
        <taxon>Actinomycetota</taxon>
        <taxon>Actinomycetes</taxon>
        <taxon>Pseudonocardiales</taxon>
        <taxon>Pseudonocardiaceae</taxon>
        <taxon>Amycolatopsis</taxon>
    </lineage>
</organism>
<sequence length="299" mass="33163">MSADREMRRQPRVLAVLCALAVALTMMPATATAAGASACQREPRDAVAQLCADQNERMYGLFVTFIYPDVTYGGLAPTVGRADFYNETRFYTDDAMTKSFAIGLDMRYIGSETDFQPYWVDYTNGATYKPIGSYTMVSDKKNHTFMAIPTCSNCTTWDIYYDFAKVATTGAQPDPDSFHLITGWDLTDIPGEVGLTATSNRVRFLDGNNQFRQFKTTDTSTRVPQGNCAPGADPVYCWRWDTSTSANDNYLVSWNTTKPIVRPSGTPLAQRDAAATADTEVDALVARAQQLVNQRYAHR</sequence>
<name>A0ABW5G5Z6_9PSEU</name>
<protein>
    <submittedName>
        <fullName evidence="2">Uncharacterized protein</fullName>
    </submittedName>
</protein>
<feature type="signal peptide" evidence="1">
    <location>
        <begin position="1"/>
        <end position="33"/>
    </location>
</feature>
<keyword evidence="3" id="KW-1185">Reference proteome</keyword>
<accession>A0ABW5G5Z6</accession>
<proteinExistence type="predicted"/>
<feature type="chain" id="PRO_5047148411" evidence="1">
    <location>
        <begin position="34"/>
        <end position="299"/>
    </location>
</feature>